<keyword evidence="1" id="KW-0732">Signal</keyword>
<sequence>MSTINAMAAAINAMAAEAAINAMAAEAARNAKEKGWDETPATPGEDIALMHSELSEALEDIRKGYELNEYYYEENGAKPCGVPSELADTVIRIGHFCAKHGIDLGAAINIKMSYNATRPYKHGGKKL</sequence>
<protein>
    <submittedName>
        <fullName evidence="2">Uncharacterized protein</fullName>
    </submittedName>
</protein>
<reference evidence="2 3" key="1">
    <citation type="submission" date="2023-10" db="EMBL/GenBank/DDBJ databases">
        <title>Paenibacillus strain PFR10 Genome sequencing and assembly.</title>
        <authorList>
            <person name="Kim I."/>
        </authorList>
    </citation>
    <scope>NUCLEOTIDE SEQUENCE [LARGE SCALE GENOMIC DNA]</scope>
    <source>
        <strain evidence="2 3">PFR10</strain>
    </source>
</reference>
<name>A0ABU3R8E9_9BACL</name>
<dbReference type="EMBL" id="JAWCUD010000001">
    <property type="protein sequence ID" value="MDU0200142.1"/>
    <property type="molecule type" value="Genomic_DNA"/>
</dbReference>
<keyword evidence="3" id="KW-1185">Reference proteome</keyword>
<evidence type="ECO:0000256" key="1">
    <source>
        <dbReference type="SAM" id="SignalP"/>
    </source>
</evidence>
<dbReference type="Proteomes" id="UP001260980">
    <property type="component" value="Unassembled WGS sequence"/>
</dbReference>
<evidence type="ECO:0000313" key="2">
    <source>
        <dbReference type="EMBL" id="MDU0200142.1"/>
    </source>
</evidence>
<feature type="chain" id="PRO_5045135773" evidence="1">
    <location>
        <begin position="25"/>
        <end position="127"/>
    </location>
</feature>
<feature type="signal peptide" evidence="1">
    <location>
        <begin position="1"/>
        <end position="24"/>
    </location>
</feature>
<proteinExistence type="predicted"/>
<dbReference type="SUPFAM" id="SSF101386">
    <property type="entry name" value="all-alpha NTP pyrophosphatases"/>
    <property type="match status" value="1"/>
</dbReference>
<dbReference type="RefSeq" id="WP_315949495.1">
    <property type="nucleotide sequence ID" value="NZ_JAWCUD010000001.1"/>
</dbReference>
<dbReference type="CDD" id="cd11542">
    <property type="entry name" value="NTP-PPase_u5"/>
    <property type="match status" value="1"/>
</dbReference>
<dbReference type="Gene3D" id="1.10.287.1080">
    <property type="entry name" value="MazG-like"/>
    <property type="match status" value="1"/>
</dbReference>
<organism evidence="2 3">
    <name type="scientific">Paenibacillus violae</name>
    <dbReference type="NCBI Taxonomy" id="3077234"/>
    <lineage>
        <taxon>Bacteria</taxon>
        <taxon>Bacillati</taxon>
        <taxon>Bacillota</taxon>
        <taxon>Bacilli</taxon>
        <taxon>Bacillales</taxon>
        <taxon>Paenibacillaceae</taxon>
        <taxon>Paenibacillus</taxon>
    </lineage>
</organism>
<comment type="caution">
    <text evidence="2">The sequence shown here is derived from an EMBL/GenBank/DDBJ whole genome shotgun (WGS) entry which is preliminary data.</text>
</comment>
<accession>A0ABU3R8E9</accession>
<gene>
    <name evidence="2" type="ORF">RQP52_03520</name>
</gene>
<evidence type="ECO:0000313" key="3">
    <source>
        <dbReference type="Proteomes" id="UP001260980"/>
    </source>
</evidence>